<feature type="domain" description="Lysine-specific metallo-endopeptidase" evidence="3">
    <location>
        <begin position="177"/>
        <end position="314"/>
    </location>
</feature>
<reference evidence="4" key="2">
    <citation type="submission" date="2025-08" db="UniProtKB">
        <authorList>
            <consortium name="Ensembl"/>
        </authorList>
    </citation>
    <scope>IDENTIFICATION</scope>
    <source>
        <strain evidence="4">broiler</strain>
    </source>
</reference>
<keyword evidence="2" id="KW-0472">Membrane</keyword>
<dbReference type="AlphaFoldDB" id="A0A8V0Z579"/>
<dbReference type="GO" id="GO:0006869">
    <property type="term" value="P:lipid transport"/>
    <property type="evidence" value="ECO:0007669"/>
    <property type="project" value="InterPro"/>
</dbReference>
<keyword evidence="2" id="KW-0812">Transmembrane</keyword>
<evidence type="ECO:0000256" key="1">
    <source>
        <dbReference type="ARBA" id="ARBA00010090"/>
    </source>
</evidence>
<reference evidence="4" key="3">
    <citation type="submission" date="2025-09" db="UniProtKB">
        <authorList>
            <consortium name="Ensembl"/>
        </authorList>
    </citation>
    <scope>IDENTIFICATION</scope>
    <source>
        <strain evidence="4">broiler</strain>
    </source>
</reference>
<feature type="transmembrane region" description="Helical" evidence="2">
    <location>
        <begin position="541"/>
        <end position="561"/>
    </location>
</feature>
<name>A0A8V0Z579_CHICK</name>
<sequence length="609" mass="64960">MRAGGCSKCSPRYHCTLYPNAWPVLPNSHSVLGRPSSSADGHWTPGVLSAPHTVPISASLLPAVPLPSHRAAGCRFSTNHPPAGALHGSGGVSVLQAICGTGTCPDPLPRRMSQHEAALIHTKAVTGSWCCVLPHGEDVSEELSEEECSIARRAQRVALEVLEDALRKDRVLMKNLKDVVVLSGEGGEGWVERYAMLTERLLRSLIAQLQQAVFRKNPRKAGSYAYVKRNACDRTIYLCPLFWQAPGELQKDSQPGTLIHEASHFLGLHDITYATASFRAGSGGTAICTDGHMPLSETLRKALLNANSIEYEFEIVLRHRQPYWGGRYACCGETARNSICENAVPWGGPACRPQSAAASTIGDTVQLVLLPARDAMRRCLWDMWRAAEALGRCQRAMLVANVTGGVVSVAGGVAAMAGLLLAPATLGNALLLAAVGFGVSTAGSIASTAATVSSSVGYLVRKGEAETLLEKFAAQAWVFTGCQEAVERARRLLMAPGLEESVDVILGVFRVVAGLGRSVFNGSSAFRVSTVLARAGHATSLAGTATYVLLGLCLALDIFFITKDSAHLHRGARSELAGSIRVATAMLVKEFGAIDEFCEKIRLILEEQE</sequence>
<dbReference type="InterPro" id="IPR029463">
    <property type="entry name" value="Lys_MEP"/>
</dbReference>
<dbReference type="GO" id="GO:0005576">
    <property type="term" value="C:extracellular region"/>
    <property type="evidence" value="ECO:0007669"/>
    <property type="project" value="InterPro"/>
</dbReference>
<dbReference type="OrthoDB" id="8896123at2759"/>
<dbReference type="Gene3D" id="3.40.390.10">
    <property type="entry name" value="Collagenase (Catalytic Domain)"/>
    <property type="match status" value="1"/>
</dbReference>
<dbReference type="GO" id="GO:0042157">
    <property type="term" value="P:lipoprotein metabolic process"/>
    <property type="evidence" value="ECO:0007669"/>
    <property type="project" value="InterPro"/>
</dbReference>
<dbReference type="InterPro" id="IPR024079">
    <property type="entry name" value="MetalloPept_cat_dom_sf"/>
</dbReference>
<dbReference type="GO" id="GO:0004222">
    <property type="term" value="F:metalloendopeptidase activity"/>
    <property type="evidence" value="ECO:0007669"/>
    <property type="project" value="InterPro"/>
</dbReference>
<organism evidence="4 5">
    <name type="scientific">Gallus gallus</name>
    <name type="common">Chicken</name>
    <dbReference type="NCBI Taxonomy" id="9031"/>
    <lineage>
        <taxon>Eukaryota</taxon>
        <taxon>Metazoa</taxon>
        <taxon>Chordata</taxon>
        <taxon>Craniata</taxon>
        <taxon>Vertebrata</taxon>
        <taxon>Euteleostomi</taxon>
        <taxon>Archelosauria</taxon>
        <taxon>Archosauria</taxon>
        <taxon>Dinosauria</taxon>
        <taxon>Saurischia</taxon>
        <taxon>Theropoda</taxon>
        <taxon>Coelurosauria</taxon>
        <taxon>Aves</taxon>
        <taxon>Neognathae</taxon>
        <taxon>Galloanserae</taxon>
        <taxon>Galliformes</taxon>
        <taxon>Phasianidae</taxon>
        <taxon>Phasianinae</taxon>
        <taxon>Gallus</taxon>
    </lineage>
</organism>
<dbReference type="GeneTree" id="ENSGT01030000234599"/>
<dbReference type="Pfam" id="PF14521">
    <property type="entry name" value="Aspzincin_M35"/>
    <property type="match status" value="1"/>
</dbReference>
<dbReference type="Proteomes" id="UP000000539">
    <property type="component" value="Chromosome 7"/>
</dbReference>
<comment type="similarity">
    <text evidence="1">Belongs to the apolipoprotein L family.</text>
</comment>
<feature type="transmembrane region" description="Helical" evidence="2">
    <location>
        <begin position="429"/>
        <end position="452"/>
    </location>
</feature>
<dbReference type="SUPFAM" id="SSF55486">
    <property type="entry name" value="Metalloproteases ('zincins'), catalytic domain"/>
    <property type="match status" value="1"/>
</dbReference>
<feature type="transmembrane region" description="Helical" evidence="2">
    <location>
        <begin position="398"/>
        <end position="422"/>
    </location>
</feature>
<dbReference type="PANTHER" id="PTHR14096:SF27">
    <property type="entry name" value="APOLIPOPROTEIN L2"/>
    <property type="match status" value="1"/>
</dbReference>
<protein>
    <recommendedName>
        <fullName evidence="3">Lysine-specific metallo-endopeptidase domain-containing protein</fullName>
    </recommendedName>
</protein>
<evidence type="ECO:0000313" key="4">
    <source>
        <dbReference type="Ensembl" id="ENSGALP00010026077.1"/>
    </source>
</evidence>
<evidence type="ECO:0000259" key="3">
    <source>
        <dbReference type="SMART" id="SM01351"/>
    </source>
</evidence>
<reference evidence="4" key="1">
    <citation type="submission" date="2020-11" db="EMBL/GenBank/DDBJ databases">
        <title>Gallus gallus (Chicken) genome, bGalGal1, GRCg7b, maternal haplotype autosomes + Z &amp; W.</title>
        <authorList>
            <person name="Warren W."/>
            <person name="Formenti G."/>
            <person name="Fedrigo O."/>
            <person name="Haase B."/>
            <person name="Mountcastle J."/>
            <person name="Balacco J."/>
            <person name="Tracey A."/>
            <person name="Schneider V."/>
            <person name="Okimoto R."/>
            <person name="Cheng H."/>
            <person name="Hawken R."/>
            <person name="Howe K."/>
            <person name="Jarvis E.D."/>
        </authorList>
    </citation>
    <scope>NUCLEOTIDE SEQUENCE [LARGE SCALE GENOMIC DNA]</scope>
    <source>
        <strain evidence="4">Broiler</strain>
    </source>
</reference>
<dbReference type="Pfam" id="PF05461">
    <property type="entry name" value="ApoL"/>
    <property type="match status" value="1"/>
</dbReference>
<gene>
    <name evidence="4" type="primary">LOC424199</name>
</gene>
<dbReference type="GO" id="GO:0008289">
    <property type="term" value="F:lipid binding"/>
    <property type="evidence" value="ECO:0000318"/>
    <property type="project" value="GO_Central"/>
</dbReference>
<evidence type="ECO:0000313" key="5">
    <source>
        <dbReference type="Proteomes" id="UP000000539"/>
    </source>
</evidence>
<keyword evidence="2" id="KW-1133">Transmembrane helix</keyword>
<dbReference type="InterPro" id="IPR008405">
    <property type="entry name" value="ApoL"/>
</dbReference>
<evidence type="ECO:0000256" key="2">
    <source>
        <dbReference type="SAM" id="Phobius"/>
    </source>
</evidence>
<accession>A0A8V0Z579</accession>
<dbReference type="Ensembl" id="ENSGALT00010043845.1">
    <property type="protein sequence ID" value="ENSGALP00010026077.1"/>
    <property type="gene ID" value="ENSGALG00010018145.1"/>
</dbReference>
<keyword evidence="5" id="KW-1185">Reference proteome</keyword>
<proteinExistence type="inferred from homology"/>
<dbReference type="PANTHER" id="PTHR14096">
    <property type="entry name" value="APOLIPOPROTEIN L"/>
    <property type="match status" value="1"/>
</dbReference>
<dbReference type="SMART" id="SM01351">
    <property type="entry name" value="Aspzincin_M35"/>
    <property type="match status" value="1"/>
</dbReference>